<dbReference type="EMBL" id="BAABHW010000002">
    <property type="protein sequence ID" value="GAA5072649.1"/>
    <property type="molecule type" value="Genomic_DNA"/>
</dbReference>
<proteinExistence type="predicted"/>
<gene>
    <name evidence="2" type="ORF">GCM10023209_17640</name>
</gene>
<feature type="signal peptide" evidence="1">
    <location>
        <begin position="1"/>
        <end position="25"/>
    </location>
</feature>
<keyword evidence="3" id="KW-1185">Reference proteome</keyword>
<evidence type="ECO:0000313" key="3">
    <source>
        <dbReference type="Proteomes" id="UP001499910"/>
    </source>
</evidence>
<reference evidence="3" key="1">
    <citation type="journal article" date="2019" name="Int. J. Syst. Evol. Microbiol.">
        <title>The Global Catalogue of Microorganisms (GCM) 10K type strain sequencing project: providing services to taxonomists for standard genome sequencing and annotation.</title>
        <authorList>
            <consortium name="The Broad Institute Genomics Platform"/>
            <consortium name="The Broad Institute Genome Sequencing Center for Infectious Disease"/>
            <person name="Wu L."/>
            <person name="Ma J."/>
        </authorList>
    </citation>
    <scope>NUCLEOTIDE SEQUENCE [LARGE SCALE GENOMIC DNA]</scope>
    <source>
        <strain evidence="3">JCM 18015</strain>
    </source>
</reference>
<comment type="caution">
    <text evidence="2">The sequence shown here is derived from an EMBL/GenBank/DDBJ whole genome shotgun (WGS) entry which is preliminary data.</text>
</comment>
<name>A0ABP9LBF6_9RHOB</name>
<protein>
    <submittedName>
        <fullName evidence="2">Uncharacterized protein</fullName>
    </submittedName>
</protein>
<evidence type="ECO:0000313" key="2">
    <source>
        <dbReference type="EMBL" id="GAA5072649.1"/>
    </source>
</evidence>
<dbReference type="RefSeq" id="WP_222191048.1">
    <property type="nucleotide sequence ID" value="NZ_BAABHW010000002.1"/>
</dbReference>
<evidence type="ECO:0000256" key="1">
    <source>
        <dbReference type="SAM" id="SignalP"/>
    </source>
</evidence>
<keyword evidence="1" id="KW-0732">Signal</keyword>
<sequence>MLFSKNVLGTAILAAALAASTQASAHEVFSETIQMPVVGSGDSQEVTITCPAHHYVIAGGFANNDQLTPTGPLVVTASFPASTRSWTIELTNRSGRPTSTREAMVTIYATCDHHW</sequence>
<dbReference type="Proteomes" id="UP001499910">
    <property type="component" value="Unassembled WGS sequence"/>
</dbReference>
<accession>A0ABP9LBF6</accession>
<feature type="chain" id="PRO_5047516916" evidence="1">
    <location>
        <begin position="26"/>
        <end position="115"/>
    </location>
</feature>
<organism evidence="2 3">
    <name type="scientific">[Roseibacterium] beibuensis</name>
    <dbReference type="NCBI Taxonomy" id="1193142"/>
    <lineage>
        <taxon>Bacteria</taxon>
        <taxon>Pseudomonadati</taxon>
        <taxon>Pseudomonadota</taxon>
        <taxon>Alphaproteobacteria</taxon>
        <taxon>Rhodobacterales</taxon>
        <taxon>Roseobacteraceae</taxon>
        <taxon>Roseicyclus</taxon>
    </lineage>
</organism>